<dbReference type="InterPro" id="IPR057326">
    <property type="entry name" value="KR_dom"/>
</dbReference>
<feature type="domain" description="Carrier" evidence="8">
    <location>
        <begin position="1681"/>
        <end position="1756"/>
    </location>
</feature>
<dbReference type="Pfam" id="PF02801">
    <property type="entry name" value="Ketoacyl-synt_C"/>
    <property type="match status" value="1"/>
</dbReference>
<accession>U5YQW4</accession>
<dbReference type="GO" id="GO:0005737">
    <property type="term" value="C:cytoplasm"/>
    <property type="evidence" value="ECO:0007669"/>
    <property type="project" value="TreeGrafter"/>
</dbReference>
<feature type="region of interest" description="Disordered" evidence="7">
    <location>
        <begin position="880"/>
        <end position="909"/>
    </location>
</feature>
<dbReference type="SMART" id="SM00822">
    <property type="entry name" value="PKS_KR"/>
    <property type="match status" value="1"/>
</dbReference>
<evidence type="ECO:0000256" key="1">
    <source>
        <dbReference type="ARBA" id="ARBA00004792"/>
    </source>
</evidence>
<evidence type="ECO:0000313" key="11">
    <source>
        <dbReference type="EMBL" id="AGZ93976.1"/>
    </source>
</evidence>
<dbReference type="InterPro" id="IPR020806">
    <property type="entry name" value="PKS_PP-bd"/>
</dbReference>
<dbReference type="PROSITE" id="PS52019">
    <property type="entry name" value="PKS_MFAS_DH"/>
    <property type="match status" value="1"/>
</dbReference>
<dbReference type="SMART" id="SM00826">
    <property type="entry name" value="PKS_DH"/>
    <property type="match status" value="1"/>
</dbReference>
<dbReference type="CDD" id="cd05274">
    <property type="entry name" value="KR_FAS_SDR_x"/>
    <property type="match status" value="1"/>
</dbReference>
<dbReference type="Pfam" id="PF21089">
    <property type="entry name" value="PKS_DH_N"/>
    <property type="match status" value="1"/>
</dbReference>
<dbReference type="InterPro" id="IPR014030">
    <property type="entry name" value="Ketoacyl_synth_N"/>
</dbReference>
<feature type="region of interest" description="C-terminal hotdog fold" evidence="6">
    <location>
        <begin position="1452"/>
        <end position="1587"/>
    </location>
</feature>
<dbReference type="SUPFAM" id="SSF52151">
    <property type="entry name" value="FabD/lysophospholipase-like"/>
    <property type="match status" value="1"/>
</dbReference>
<dbReference type="CDD" id="cd00833">
    <property type="entry name" value="PKS"/>
    <property type="match status" value="1"/>
</dbReference>
<dbReference type="InterPro" id="IPR032821">
    <property type="entry name" value="PKS_assoc"/>
</dbReference>
<dbReference type="InterPro" id="IPR050091">
    <property type="entry name" value="PKS_NRPS_Biosynth_Enz"/>
</dbReference>
<protein>
    <submittedName>
        <fullName evidence="11">Beta-ketoacyl synthase</fullName>
    </submittedName>
</protein>
<dbReference type="InterPro" id="IPR006162">
    <property type="entry name" value="Ppantetheine_attach_site"/>
</dbReference>
<dbReference type="InterPro" id="IPR014043">
    <property type="entry name" value="Acyl_transferase_dom"/>
</dbReference>
<feature type="domain" description="Ketosynthase family 3 (KS3)" evidence="9">
    <location>
        <begin position="3"/>
        <end position="434"/>
    </location>
</feature>
<dbReference type="GO" id="GO:0004312">
    <property type="term" value="F:fatty acid synthase activity"/>
    <property type="evidence" value="ECO:0007669"/>
    <property type="project" value="TreeGrafter"/>
</dbReference>
<keyword evidence="5" id="KW-0045">Antibiotic biosynthesis</keyword>
<evidence type="ECO:0000259" key="9">
    <source>
        <dbReference type="PROSITE" id="PS52004"/>
    </source>
</evidence>
<dbReference type="InterPro" id="IPR013968">
    <property type="entry name" value="PKS_KR"/>
</dbReference>
<feature type="domain" description="PKS/mFAS DH" evidence="10">
    <location>
        <begin position="1318"/>
        <end position="1587"/>
    </location>
</feature>
<dbReference type="InterPro" id="IPR016035">
    <property type="entry name" value="Acyl_Trfase/lysoPLipase"/>
</dbReference>
<proteinExistence type="predicted"/>
<evidence type="ECO:0000259" key="10">
    <source>
        <dbReference type="PROSITE" id="PS52019"/>
    </source>
</evidence>
<comment type="caution">
    <text evidence="6">Lacks conserved residue(s) required for the propagation of feature annotation.</text>
</comment>
<dbReference type="Gene3D" id="3.10.129.120">
    <property type="match status" value="1"/>
</dbReference>
<dbReference type="PANTHER" id="PTHR43775:SF37">
    <property type="entry name" value="SI:DKEY-61P9.11"/>
    <property type="match status" value="1"/>
</dbReference>
<reference evidence="11" key="1">
    <citation type="journal article" date="2013" name="Proc. Natl. Acad. Sci. U.S.A.">
        <title>Diversity and abundance of phosphonate biosynthetic genes in nature.</title>
        <authorList>
            <person name="Yu X."/>
            <person name="Doroghazi J.R."/>
            <person name="Janga S.C."/>
            <person name="Zhang J.K."/>
            <person name="Circello B."/>
            <person name="Griffin B.M."/>
            <person name="Labeda D.P."/>
            <person name="Metcalf W.W."/>
        </authorList>
    </citation>
    <scope>NUCLEOTIDE SEQUENCE</scope>
    <source>
        <strain evidence="11">MMG1662</strain>
    </source>
</reference>
<comment type="pathway">
    <text evidence="1">Antibiotic biosynthesis.</text>
</comment>
<dbReference type="InterPro" id="IPR036291">
    <property type="entry name" value="NAD(P)-bd_dom_sf"/>
</dbReference>
<dbReference type="Gene3D" id="1.10.1200.10">
    <property type="entry name" value="ACP-like"/>
    <property type="match status" value="1"/>
</dbReference>
<dbReference type="SUPFAM" id="SSF47336">
    <property type="entry name" value="ACP-like"/>
    <property type="match status" value="1"/>
</dbReference>
<feature type="compositionally biased region" description="Low complexity" evidence="7">
    <location>
        <begin position="880"/>
        <end position="890"/>
    </location>
</feature>
<dbReference type="InterPro" id="IPR014031">
    <property type="entry name" value="Ketoacyl_synth_C"/>
</dbReference>
<dbReference type="GO" id="GO:0005886">
    <property type="term" value="C:plasma membrane"/>
    <property type="evidence" value="ECO:0007669"/>
    <property type="project" value="TreeGrafter"/>
</dbReference>
<dbReference type="GO" id="GO:0031177">
    <property type="term" value="F:phosphopantetheine binding"/>
    <property type="evidence" value="ECO:0007669"/>
    <property type="project" value="InterPro"/>
</dbReference>
<dbReference type="Gene3D" id="3.30.70.3290">
    <property type="match status" value="1"/>
</dbReference>
<keyword evidence="4" id="KW-0808">Transferase</keyword>
<dbReference type="PROSITE" id="PS00012">
    <property type="entry name" value="PHOSPHOPANTETHEINE"/>
    <property type="match status" value="1"/>
</dbReference>
<keyword evidence="2" id="KW-0596">Phosphopantetheine</keyword>
<dbReference type="PROSITE" id="PS52004">
    <property type="entry name" value="KS3_2"/>
    <property type="match status" value="1"/>
</dbReference>
<dbReference type="GO" id="GO:0006633">
    <property type="term" value="P:fatty acid biosynthetic process"/>
    <property type="evidence" value="ECO:0007669"/>
    <property type="project" value="TreeGrafter"/>
</dbReference>
<organism evidence="11">
    <name type="scientific">Streptomyces sp. MMG1662</name>
    <dbReference type="NCBI Taxonomy" id="1415548"/>
    <lineage>
        <taxon>Bacteria</taxon>
        <taxon>Bacillati</taxon>
        <taxon>Actinomycetota</taxon>
        <taxon>Actinomycetes</taxon>
        <taxon>Kitasatosporales</taxon>
        <taxon>Streptomycetaceae</taxon>
        <taxon>Streptomyces</taxon>
    </lineage>
</organism>
<dbReference type="EMBL" id="KF386868">
    <property type="protein sequence ID" value="AGZ93976.1"/>
    <property type="molecule type" value="Genomic_DNA"/>
</dbReference>
<dbReference type="SMART" id="SM00825">
    <property type="entry name" value="PKS_KS"/>
    <property type="match status" value="1"/>
</dbReference>
<dbReference type="InterPro" id="IPR009081">
    <property type="entry name" value="PP-bd_ACP"/>
</dbReference>
<feature type="region of interest" description="N-terminal hotdog fold" evidence="6">
    <location>
        <begin position="1318"/>
        <end position="1440"/>
    </location>
</feature>
<dbReference type="Gene3D" id="3.40.366.10">
    <property type="entry name" value="Malonyl-Coenzyme A Acyl Carrier Protein, domain 2"/>
    <property type="match status" value="1"/>
</dbReference>
<dbReference type="InterPro" id="IPR020807">
    <property type="entry name" value="PKS_DH"/>
</dbReference>
<dbReference type="PANTHER" id="PTHR43775">
    <property type="entry name" value="FATTY ACID SYNTHASE"/>
    <property type="match status" value="1"/>
</dbReference>
<name>U5YQW4_9ACTN</name>
<evidence type="ECO:0000256" key="7">
    <source>
        <dbReference type="SAM" id="MobiDB-lite"/>
    </source>
</evidence>
<dbReference type="SMART" id="SM00827">
    <property type="entry name" value="PKS_AT"/>
    <property type="match status" value="1"/>
</dbReference>
<dbReference type="InterPro" id="IPR016039">
    <property type="entry name" value="Thiolase-like"/>
</dbReference>
<dbReference type="SUPFAM" id="SSF51735">
    <property type="entry name" value="NAD(P)-binding Rossmann-fold domains"/>
    <property type="match status" value="2"/>
</dbReference>
<sequence>MSMERIAVVGIGARVPDADDVEQFWANLLARRNSIHRLTREQLLEAGEDAAVIDAPNYIPVRPLMNDPWGFDNSYFEMSERESLLRNPQHRLFLELCSTALQTAGVDPGRFDGSIGVYGGCASDRFVEDHIRANPELMAQVGEMIALVSNNIDYLASFVSYKLGLRGPSVAVRTACSTSLVAVHLACQALRAGDCDLALAGGVEIETPYGRGYLHVEGGIETRDGVCRPLDADASGTVFGSGGGVVALKRLSDAQADGDPILAVILGTAVNNDGAERAGFTAPSWEGQSLAVAEAITVAGVDPSSISYVELHGTGTKVGDPIEIRGLHEGMRLATGRELEPGTCAIGSVKSNLGHLGPASGVVGLIKTVLSLGHETIAPTINVNRVNPDLKLELTPFAPALEARPWPRVPGSPRRAGVSSFGFGGTNAHAVLEEAPTAPDVPRETSGPQLLTWSGVDEAAREQMGARLLRVAADGGAEGLAGAARASRAGRKGLRYRAALRADDSAALRRMLQSGQGAVLGDGQRRGAVLMFPGQGSQYPAMGVAAQSPLLGFGPLVRSLLGDFGGILGVDLVRVWEDEADRSVLARTVHAQPLLYAVGLAAARALAELGLEPAAVLGHSVGEFVAATVAGVFTEHDAVRIIAERARLMQAMPTGAMLAVSAPQTAISALAHGKVWLSARNAADQTVLGGPVDAVEAVERELEREGLKYRRLATSHAFHTPMVDEAVAPLEAALADTRLRAPDLPLISTVTGRELTDEQAVDPSYWARQLAEPVLLADAFGNVPVTDALLIECGPGSSLTGLARRHTALAAQGARAVSLLPDRPGHHVLDSLGEIWCQGADIDLGRLPGTDEVPRLPLPAYPYRRTRFLLPDASRAAAAAVPSSATPTAPEVSAAADTRSGTTSPDDAQPVIALPVWEPAGILTPVRPGSVRRGKAVVLMPADRAAAALVRTSLQHAGYRVVPVVVGAESPTGGHGATVRPGDPEDLQAALDRLVDDSVDLLVHAFGCGAQDALDPEHAHHALLSVLQVHRHVARRPRQEPRLLVLSQGAVQLTAAEPVVPARAAAAAVVRSAVLESGAGRSRLIDFAAGDASLLAREIGAEQVEPVLAVRGNMVWRPGRRVLPLPTDAPPLLQPGGRYVITGGLGGVGLAVAEALADTGLLPHLVLVSRNAERGELDAETDDQLARIEQAGATVDLERADVTDPERVGELFARIAEEYGPVDGIFHAAGVPGGAILANRTLADAARVLAPKVGGALALHKVALATPSIRFLSLFSSRAALNGLVGSADYAAANAFMDALAHVPGGDGRTVVTSVNWPTWFGVGMAAPDAGKRVWRSRIEPEDWVVAEHRLDEVPLLPATGIIELLVRAVRALHAGGDPVEFTALTLVGPLTVERATEVEVTLTEEGAGFQVKMRSWPDGEADAARLHVTGKVRCTDVATAARLDLAARTEGWSAVEPSAVEGSRFRFGPRFDVIAERWRGADPDETVGLLELPEDFEQDLMVHELHPALLDRALALQLRPGDHIPFAYKRVTVHHDLPERVFARHSLRPETDGRSVVDAVVCDARGRVLVEIEGFAKIRLTASDRDERAATTALSRPAPRVGLTTGVTRDQAVAALLALLHVGMGPRAVVVPAREWAEQDDVQAESVPRARVATASTAAAESAVSAAAAAPAPVGIRAGASSDELIDTIIKVWAETLGTPGLDAGSDFFAVGGDSLVAIQLVSRLQDRLGVELSVSDLFESPTVAALAEAIGGRA</sequence>
<evidence type="ECO:0000256" key="2">
    <source>
        <dbReference type="ARBA" id="ARBA00022450"/>
    </source>
</evidence>
<dbReference type="PROSITE" id="PS50075">
    <property type="entry name" value="CARRIER"/>
    <property type="match status" value="1"/>
</dbReference>
<dbReference type="GO" id="GO:0017000">
    <property type="term" value="P:antibiotic biosynthetic process"/>
    <property type="evidence" value="ECO:0007669"/>
    <property type="project" value="UniProtKB-KW"/>
</dbReference>
<dbReference type="Gene3D" id="3.40.50.720">
    <property type="entry name" value="NAD(P)-binding Rossmann-like Domain"/>
    <property type="match status" value="1"/>
</dbReference>
<dbReference type="Pfam" id="PF00550">
    <property type="entry name" value="PP-binding"/>
    <property type="match status" value="1"/>
</dbReference>
<dbReference type="InterPro" id="IPR049552">
    <property type="entry name" value="PKS_DH_N"/>
</dbReference>
<dbReference type="InterPro" id="IPR020841">
    <property type="entry name" value="PKS_Beta-ketoAc_synthase_dom"/>
</dbReference>
<dbReference type="SMART" id="SM00823">
    <property type="entry name" value="PKS_PP"/>
    <property type="match status" value="1"/>
</dbReference>
<dbReference type="GO" id="GO:0071770">
    <property type="term" value="P:DIM/DIP cell wall layer assembly"/>
    <property type="evidence" value="ECO:0007669"/>
    <property type="project" value="TreeGrafter"/>
</dbReference>
<dbReference type="InterPro" id="IPR016036">
    <property type="entry name" value="Malonyl_transacylase_ACP-bd"/>
</dbReference>
<dbReference type="Pfam" id="PF14765">
    <property type="entry name" value="PS-DH"/>
    <property type="match status" value="1"/>
</dbReference>
<dbReference type="Pfam" id="PF00698">
    <property type="entry name" value="Acyl_transf_1"/>
    <property type="match status" value="1"/>
</dbReference>
<keyword evidence="3" id="KW-0597">Phosphoprotein</keyword>
<dbReference type="InterPro" id="IPR001227">
    <property type="entry name" value="Ac_transferase_dom_sf"/>
</dbReference>
<dbReference type="Pfam" id="PF16197">
    <property type="entry name" value="KAsynt_C_assoc"/>
    <property type="match status" value="1"/>
</dbReference>
<evidence type="ECO:0000259" key="8">
    <source>
        <dbReference type="PROSITE" id="PS50075"/>
    </source>
</evidence>
<evidence type="ECO:0000256" key="3">
    <source>
        <dbReference type="ARBA" id="ARBA00022553"/>
    </source>
</evidence>
<dbReference type="SUPFAM" id="SSF55048">
    <property type="entry name" value="Probable ACP-binding domain of malonyl-CoA ACP transacylase"/>
    <property type="match status" value="1"/>
</dbReference>
<dbReference type="Gene3D" id="3.40.47.10">
    <property type="match status" value="1"/>
</dbReference>
<dbReference type="InterPro" id="IPR049551">
    <property type="entry name" value="PKS_DH_C"/>
</dbReference>
<dbReference type="InterPro" id="IPR036736">
    <property type="entry name" value="ACP-like_sf"/>
</dbReference>
<dbReference type="InterPro" id="IPR049900">
    <property type="entry name" value="PKS_mFAS_DH"/>
</dbReference>
<dbReference type="Pfam" id="PF00109">
    <property type="entry name" value="ketoacyl-synt"/>
    <property type="match status" value="1"/>
</dbReference>
<evidence type="ECO:0000256" key="5">
    <source>
        <dbReference type="ARBA" id="ARBA00023194"/>
    </source>
</evidence>
<evidence type="ECO:0000256" key="4">
    <source>
        <dbReference type="ARBA" id="ARBA00022679"/>
    </source>
</evidence>
<dbReference type="Pfam" id="PF08659">
    <property type="entry name" value="KR"/>
    <property type="match status" value="1"/>
</dbReference>
<evidence type="ECO:0000256" key="6">
    <source>
        <dbReference type="PROSITE-ProRule" id="PRU01363"/>
    </source>
</evidence>
<dbReference type="SUPFAM" id="SSF53901">
    <property type="entry name" value="Thiolase-like"/>
    <property type="match status" value="1"/>
</dbReference>